<feature type="domain" description="ProQ/FinO" evidence="4">
    <location>
        <begin position="21"/>
        <end position="136"/>
    </location>
</feature>
<dbReference type="GO" id="GO:0034057">
    <property type="term" value="F:RNA strand-exchange activity"/>
    <property type="evidence" value="ECO:0007669"/>
    <property type="project" value="InterPro"/>
</dbReference>
<dbReference type="SMART" id="SM00945">
    <property type="entry name" value="ProQ"/>
    <property type="match status" value="1"/>
</dbReference>
<keyword evidence="6" id="KW-1185">Reference proteome</keyword>
<evidence type="ECO:0000313" key="5">
    <source>
        <dbReference type="EMBL" id="KTC98671.1"/>
    </source>
</evidence>
<reference evidence="5 6" key="1">
    <citation type="submission" date="2015-11" db="EMBL/GenBank/DDBJ databases">
        <title>Genomic analysis of 38 Legionella species identifies large and diverse effector repertoires.</title>
        <authorList>
            <person name="Burstein D."/>
            <person name="Amaro F."/>
            <person name="Zusman T."/>
            <person name="Lifshitz Z."/>
            <person name="Cohen O."/>
            <person name="Gilbert J.A."/>
            <person name="Pupko T."/>
            <person name="Shuman H.A."/>
            <person name="Segal G."/>
        </authorList>
    </citation>
    <scope>NUCLEOTIDE SEQUENCE [LARGE SCALE GENOMIC DNA]</scope>
    <source>
        <strain evidence="5 6">SE-32A-C8</strain>
    </source>
</reference>
<comment type="caution">
    <text evidence="5">The sequence shown here is derived from an EMBL/GenBank/DDBJ whole genome shotgun (WGS) entry which is preliminary data.</text>
</comment>
<keyword evidence="2" id="KW-0694">RNA-binding</keyword>
<evidence type="ECO:0000256" key="2">
    <source>
        <dbReference type="ARBA" id="ARBA00022884"/>
    </source>
</evidence>
<evidence type="ECO:0000256" key="1">
    <source>
        <dbReference type="ARBA" id="ARBA00022490"/>
    </source>
</evidence>
<dbReference type="SUPFAM" id="SSF48657">
    <property type="entry name" value="FinO-like"/>
    <property type="match status" value="1"/>
</dbReference>
<dbReference type="PANTHER" id="PTHR38106:SF1">
    <property type="entry name" value="RNA CHAPERONE PROQ"/>
    <property type="match status" value="1"/>
</dbReference>
<dbReference type="InterPro" id="IPR023529">
    <property type="entry name" value="ProQ"/>
</dbReference>
<name>A0A0W0TST1_LEGER</name>
<proteinExistence type="predicted"/>
<protein>
    <submittedName>
        <fullName evidence="5">ProQ</fullName>
    </submittedName>
</protein>
<gene>
    <name evidence="5" type="ORF">Lery_0835</name>
</gene>
<organism evidence="5 6">
    <name type="scientific">Legionella erythra</name>
    <dbReference type="NCBI Taxonomy" id="448"/>
    <lineage>
        <taxon>Bacteria</taxon>
        <taxon>Pseudomonadati</taxon>
        <taxon>Pseudomonadota</taxon>
        <taxon>Gammaproteobacteria</taxon>
        <taxon>Legionellales</taxon>
        <taxon>Legionellaceae</taxon>
        <taxon>Legionella</taxon>
    </lineage>
</organism>
<dbReference type="Pfam" id="PF04352">
    <property type="entry name" value="ProQ"/>
    <property type="match status" value="1"/>
</dbReference>
<dbReference type="PANTHER" id="PTHR38106">
    <property type="entry name" value="RNA CHAPERONE PROQ"/>
    <property type="match status" value="1"/>
</dbReference>
<dbReference type="GO" id="GO:0010608">
    <property type="term" value="P:post-transcriptional regulation of gene expression"/>
    <property type="evidence" value="ECO:0007669"/>
    <property type="project" value="InterPro"/>
</dbReference>
<dbReference type="Gene3D" id="1.10.1710.10">
    <property type="entry name" value="ProQ/FinO domain"/>
    <property type="match status" value="1"/>
</dbReference>
<keyword evidence="1" id="KW-0963">Cytoplasm</keyword>
<evidence type="ECO:0000256" key="3">
    <source>
        <dbReference type="ARBA" id="ARBA00023186"/>
    </source>
</evidence>
<accession>A0A0W0TST1</accession>
<keyword evidence="3" id="KW-0143">Chaperone</keyword>
<dbReference type="OrthoDB" id="8421419at2"/>
<dbReference type="InterPro" id="IPR016103">
    <property type="entry name" value="ProQ/FinO"/>
</dbReference>
<dbReference type="RefSeq" id="WP_058526003.1">
    <property type="nucleotide sequence ID" value="NZ_CAAAHY010000008.1"/>
</dbReference>
<evidence type="ECO:0000259" key="4">
    <source>
        <dbReference type="SMART" id="SM00945"/>
    </source>
</evidence>
<evidence type="ECO:0000313" key="6">
    <source>
        <dbReference type="Proteomes" id="UP000054773"/>
    </source>
</evidence>
<dbReference type="InterPro" id="IPR036442">
    <property type="entry name" value="ProQ/FinO_sf"/>
</dbReference>
<dbReference type="AlphaFoldDB" id="A0A0W0TST1"/>
<dbReference type="STRING" id="448.Lery_0835"/>
<dbReference type="Proteomes" id="UP000054773">
    <property type="component" value="Unassembled WGS sequence"/>
</dbReference>
<dbReference type="PATRIC" id="fig|448.7.peg.873"/>
<dbReference type="GO" id="GO:0033592">
    <property type="term" value="F:RNA strand annealing activity"/>
    <property type="evidence" value="ECO:0007669"/>
    <property type="project" value="InterPro"/>
</dbReference>
<dbReference type="GO" id="GO:0005829">
    <property type="term" value="C:cytosol"/>
    <property type="evidence" value="ECO:0007669"/>
    <property type="project" value="TreeGrafter"/>
</dbReference>
<dbReference type="EMBL" id="LNYA01000018">
    <property type="protein sequence ID" value="KTC98671.1"/>
    <property type="molecule type" value="Genomic_DNA"/>
</dbReference>
<sequence length="226" mass="25172">MRRQALHPLTAVINKSQKNQSKRARHEALNWLGRKFPEAFDNSQRIQPLKSGIMDDILAYADEAAEAGLSKSKLREAVVIFTRRLDYLACLKAREMRIDLQGNPVSVVTEEEAERAAVKIKRRIEKGLKNARNAAENKAAPTATLKSEAPAYPSYPQQATDYASQYAERLSAYSASGPAGVMQTNRSAAVTVTHRNTKKAYDPEAVARLKEKLGLSRREEEKESTS</sequence>